<name>A0A7W5JW85_9ACTN</name>
<dbReference type="InterPro" id="IPR010093">
    <property type="entry name" value="SinI_DNA-bd"/>
</dbReference>
<dbReference type="AlphaFoldDB" id="A0A7W5JW85"/>
<sequence>MTRSPAPTAPKRRLTDIATGASALGVDPRTIRRWIADGRLPGYRVGGKLLRVDMADIDALVTPVTSTKVAS</sequence>
<dbReference type="NCBIfam" id="TIGR01764">
    <property type="entry name" value="excise"/>
    <property type="match status" value="1"/>
</dbReference>
<dbReference type="GO" id="GO:0003677">
    <property type="term" value="F:DNA binding"/>
    <property type="evidence" value="ECO:0007669"/>
    <property type="project" value="InterPro"/>
</dbReference>
<dbReference type="Proteomes" id="UP000565572">
    <property type="component" value="Unassembled WGS sequence"/>
</dbReference>
<accession>A0A7W5JW85</accession>
<reference evidence="2 3" key="1">
    <citation type="submission" date="2020-08" db="EMBL/GenBank/DDBJ databases">
        <title>Sequencing the genomes of 1000 actinobacteria strains.</title>
        <authorList>
            <person name="Klenk H.-P."/>
        </authorList>
    </citation>
    <scope>NUCLEOTIDE SEQUENCE [LARGE SCALE GENOMIC DNA]</scope>
    <source>
        <strain evidence="2 3">DSM 11053</strain>
    </source>
</reference>
<protein>
    <submittedName>
        <fullName evidence="2">Excisionase family DNA binding protein</fullName>
    </submittedName>
</protein>
<dbReference type="RefSeq" id="WP_198423370.1">
    <property type="nucleotide sequence ID" value="NZ_JACHZG010000001.1"/>
</dbReference>
<organism evidence="2 3">
    <name type="scientific">Microlunatus antarcticus</name>
    <dbReference type="NCBI Taxonomy" id="53388"/>
    <lineage>
        <taxon>Bacteria</taxon>
        <taxon>Bacillati</taxon>
        <taxon>Actinomycetota</taxon>
        <taxon>Actinomycetes</taxon>
        <taxon>Propionibacteriales</taxon>
        <taxon>Propionibacteriaceae</taxon>
        <taxon>Microlunatus</taxon>
    </lineage>
</organism>
<comment type="caution">
    <text evidence="2">The sequence shown here is derived from an EMBL/GenBank/DDBJ whole genome shotgun (WGS) entry which is preliminary data.</text>
</comment>
<evidence type="ECO:0000313" key="3">
    <source>
        <dbReference type="Proteomes" id="UP000565572"/>
    </source>
</evidence>
<keyword evidence="3" id="KW-1185">Reference proteome</keyword>
<feature type="domain" description="Helix-turn-helix" evidence="1">
    <location>
        <begin position="21"/>
        <end position="61"/>
    </location>
</feature>
<proteinExistence type="predicted"/>
<dbReference type="SUPFAM" id="SSF46955">
    <property type="entry name" value="Putative DNA-binding domain"/>
    <property type="match status" value="1"/>
</dbReference>
<dbReference type="Pfam" id="PF12728">
    <property type="entry name" value="HTH_17"/>
    <property type="match status" value="1"/>
</dbReference>
<gene>
    <name evidence="2" type="ORF">FHX39_002421</name>
</gene>
<dbReference type="InterPro" id="IPR009061">
    <property type="entry name" value="DNA-bd_dom_put_sf"/>
</dbReference>
<evidence type="ECO:0000259" key="1">
    <source>
        <dbReference type="Pfam" id="PF12728"/>
    </source>
</evidence>
<dbReference type="EMBL" id="JACHZG010000001">
    <property type="protein sequence ID" value="MBB3327477.1"/>
    <property type="molecule type" value="Genomic_DNA"/>
</dbReference>
<evidence type="ECO:0000313" key="2">
    <source>
        <dbReference type="EMBL" id="MBB3327477.1"/>
    </source>
</evidence>
<dbReference type="InterPro" id="IPR041657">
    <property type="entry name" value="HTH_17"/>
</dbReference>